<accession>A0ABP1E5U6</accession>
<sequence length="160" mass="18010">MFAVQPGDIFVCCYNRQSDILPFHYALAIYIHGNTFRVFQAVNPSITLWKYETKDSYVLSSQRLAAVNKIGNLERSGKTISDIDALLSVVEHRTPKDHGGRKVTYNCIIWTKVALRKLCDAEVIRLTVGDVSDVLDESHAFALEAKATDSSVRKVSRYAR</sequence>
<keyword evidence="2" id="KW-1185">Reference proteome</keyword>
<dbReference type="Proteomes" id="UP001497453">
    <property type="component" value="Chromosome 8"/>
</dbReference>
<protein>
    <submittedName>
        <fullName evidence="1">Uncharacterized protein</fullName>
    </submittedName>
</protein>
<evidence type="ECO:0000313" key="1">
    <source>
        <dbReference type="EMBL" id="CAL1715430.1"/>
    </source>
</evidence>
<name>A0ABP1E5U6_9APHY</name>
<proteinExistence type="predicted"/>
<reference evidence="2" key="1">
    <citation type="submission" date="2024-04" db="EMBL/GenBank/DDBJ databases">
        <authorList>
            <person name="Shaw F."/>
            <person name="Minotto A."/>
        </authorList>
    </citation>
    <scope>NUCLEOTIDE SEQUENCE [LARGE SCALE GENOMIC DNA]</scope>
</reference>
<dbReference type="EMBL" id="OZ037951">
    <property type="protein sequence ID" value="CAL1715430.1"/>
    <property type="molecule type" value="Genomic_DNA"/>
</dbReference>
<organism evidence="1 2">
    <name type="scientific">Somion occarium</name>
    <dbReference type="NCBI Taxonomy" id="3059160"/>
    <lineage>
        <taxon>Eukaryota</taxon>
        <taxon>Fungi</taxon>
        <taxon>Dikarya</taxon>
        <taxon>Basidiomycota</taxon>
        <taxon>Agaricomycotina</taxon>
        <taxon>Agaricomycetes</taxon>
        <taxon>Polyporales</taxon>
        <taxon>Cerrenaceae</taxon>
        <taxon>Somion</taxon>
    </lineage>
</organism>
<gene>
    <name evidence="1" type="ORF">GFSPODELE1_LOCUS10216</name>
</gene>
<evidence type="ECO:0000313" key="2">
    <source>
        <dbReference type="Proteomes" id="UP001497453"/>
    </source>
</evidence>